<comment type="similarity">
    <text evidence="2">Belongs to the p53 family.</text>
</comment>
<dbReference type="EMBL" id="JARPUR010000002">
    <property type="protein sequence ID" value="KAK4882096.1"/>
    <property type="molecule type" value="Genomic_DNA"/>
</dbReference>
<dbReference type="CDD" id="cd08367">
    <property type="entry name" value="P53"/>
    <property type="match status" value="1"/>
</dbReference>
<dbReference type="GO" id="GO:0000978">
    <property type="term" value="F:RNA polymerase II cis-regulatory region sequence-specific DNA binding"/>
    <property type="evidence" value="ECO:0007669"/>
    <property type="project" value="TreeGrafter"/>
</dbReference>
<feature type="cross-link" description="Glycyl lysine isopeptide (Lys-Gly) (interchain with G-Cter in ubiquitin)" evidence="12">
    <location>
        <position position="283"/>
    </location>
</feature>
<dbReference type="InterPro" id="IPR008967">
    <property type="entry name" value="p53-like_TF_DNA-bd_sf"/>
</dbReference>
<feature type="domain" description="p53 DNA-binding" evidence="13">
    <location>
        <begin position="91"/>
        <end position="280"/>
    </location>
</feature>
<dbReference type="Gene3D" id="2.60.40.720">
    <property type="match status" value="1"/>
</dbReference>
<dbReference type="PANTHER" id="PTHR11447:SF16">
    <property type="entry name" value="P53 PROTEIN LONG FORM VARIANT 1"/>
    <property type="match status" value="1"/>
</dbReference>
<feature type="binding site" evidence="11">
    <location>
        <position position="234"/>
    </location>
    <ligand>
        <name>Zn(2+)</name>
        <dbReference type="ChEBI" id="CHEBI:29105"/>
    </ligand>
</feature>
<evidence type="ECO:0000313" key="14">
    <source>
        <dbReference type="EMBL" id="KAK4882096.1"/>
    </source>
</evidence>
<evidence type="ECO:0000256" key="12">
    <source>
        <dbReference type="PIRSR" id="PIRSR602117-3"/>
    </source>
</evidence>
<gene>
    <name evidence="14" type="ORF">RN001_005415</name>
</gene>
<keyword evidence="15" id="KW-1185">Reference proteome</keyword>
<dbReference type="InterPro" id="IPR011615">
    <property type="entry name" value="p53_DNA-bd"/>
</dbReference>
<evidence type="ECO:0000256" key="2">
    <source>
        <dbReference type="ARBA" id="ARBA00006167"/>
    </source>
</evidence>
<dbReference type="PANTHER" id="PTHR11447">
    <property type="entry name" value="CELLULAR TUMOR ANTIGEN P53"/>
    <property type="match status" value="1"/>
</dbReference>
<evidence type="ECO:0000256" key="1">
    <source>
        <dbReference type="ARBA" id="ARBA00004123"/>
    </source>
</evidence>
<keyword evidence="5 11" id="KW-0862">Zinc</keyword>
<evidence type="ECO:0000256" key="4">
    <source>
        <dbReference type="ARBA" id="ARBA00022723"/>
    </source>
</evidence>
<evidence type="ECO:0000259" key="13">
    <source>
        <dbReference type="Pfam" id="PF00870"/>
    </source>
</evidence>
<keyword evidence="8" id="KW-0010">Activator</keyword>
<comment type="caution">
    <text evidence="14">The sequence shown here is derived from an EMBL/GenBank/DDBJ whole genome shotgun (WGS) entry which is preliminary data.</text>
</comment>
<keyword evidence="4 11" id="KW-0479">Metal-binding</keyword>
<evidence type="ECO:0000256" key="5">
    <source>
        <dbReference type="ARBA" id="ARBA00022833"/>
    </source>
</evidence>
<evidence type="ECO:0000256" key="8">
    <source>
        <dbReference type="ARBA" id="ARBA00023159"/>
    </source>
</evidence>
<comment type="subcellular location">
    <subcellularLocation>
        <location evidence="1">Nucleus</location>
    </subcellularLocation>
</comment>
<comment type="cofactor">
    <cofactor evidence="11">
        <name>Zn(2+)</name>
        <dbReference type="ChEBI" id="CHEBI:29105"/>
    </cofactor>
    <text evidence="11">Binds 1 zinc ion per subunit.</text>
</comment>
<protein>
    <recommendedName>
        <fullName evidence="13">p53 DNA-binding domain-containing protein</fullName>
    </recommendedName>
</protein>
<keyword evidence="10" id="KW-0539">Nucleus</keyword>
<evidence type="ECO:0000256" key="3">
    <source>
        <dbReference type="ARBA" id="ARBA00022703"/>
    </source>
</evidence>
<feature type="binding site" evidence="11">
    <location>
        <position position="167"/>
    </location>
    <ligand>
        <name>Zn(2+)</name>
        <dbReference type="ChEBI" id="CHEBI:29105"/>
    </ligand>
</feature>
<dbReference type="PRINTS" id="PR00386">
    <property type="entry name" value="P53SUPPRESSR"/>
</dbReference>
<evidence type="ECO:0000256" key="10">
    <source>
        <dbReference type="ARBA" id="ARBA00023242"/>
    </source>
</evidence>
<dbReference type="Proteomes" id="UP001353858">
    <property type="component" value="Unassembled WGS sequence"/>
</dbReference>
<evidence type="ECO:0000256" key="7">
    <source>
        <dbReference type="ARBA" id="ARBA00023125"/>
    </source>
</evidence>
<evidence type="ECO:0000256" key="11">
    <source>
        <dbReference type="PIRSR" id="PIRSR602117-1"/>
    </source>
</evidence>
<dbReference type="GO" id="GO:0006915">
    <property type="term" value="P:apoptotic process"/>
    <property type="evidence" value="ECO:0007669"/>
    <property type="project" value="UniProtKB-KW"/>
</dbReference>
<dbReference type="GO" id="GO:0000981">
    <property type="term" value="F:DNA-binding transcription factor activity, RNA polymerase II-specific"/>
    <property type="evidence" value="ECO:0007669"/>
    <property type="project" value="TreeGrafter"/>
</dbReference>
<dbReference type="AlphaFoldDB" id="A0AAN7PJU1"/>
<feature type="binding site" evidence="11">
    <location>
        <position position="230"/>
    </location>
    <ligand>
        <name>Zn(2+)</name>
        <dbReference type="ChEBI" id="CHEBI:29105"/>
    </ligand>
</feature>
<evidence type="ECO:0000313" key="15">
    <source>
        <dbReference type="Proteomes" id="UP001353858"/>
    </source>
</evidence>
<accession>A0AAN7PJU1</accession>
<dbReference type="InterPro" id="IPR002117">
    <property type="entry name" value="p53_tumour_suppressor"/>
</dbReference>
<organism evidence="14 15">
    <name type="scientific">Aquatica leii</name>
    <dbReference type="NCBI Taxonomy" id="1421715"/>
    <lineage>
        <taxon>Eukaryota</taxon>
        <taxon>Metazoa</taxon>
        <taxon>Ecdysozoa</taxon>
        <taxon>Arthropoda</taxon>
        <taxon>Hexapoda</taxon>
        <taxon>Insecta</taxon>
        <taxon>Pterygota</taxon>
        <taxon>Neoptera</taxon>
        <taxon>Endopterygota</taxon>
        <taxon>Coleoptera</taxon>
        <taxon>Polyphaga</taxon>
        <taxon>Elateriformia</taxon>
        <taxon>Elateroidea</taxon>
        <taxon>Lampyridae</taxon>
        <taxon>Luciolinae</taxon>
        <taxon>Aquatica</taxon>
    </lineage>
</organism>
<keyword evidence="9" id="KW-0804">Transcription</keyword>
<keyword evidence="7" id="KW-0238">DNA-binding</keyword>
<keyword evidence="6" id="KW-0805">Transcription regulation</keyword>
<name>A0AAN7PJU1_9COLE</name>
<evidence type="ECO:0000256" key="9">
    <source>
        <dbReference type="ARBA" id="ARBA00023163"/>
    </source>
</evidence>
<dbReference type="Pfam" id="PF00870">
    <property type="entry name" value="P53"/>
    <property type="match status" value="1"/>
</dbReference>
<dbReference type="GO" id="GO:0046872">
    <property type="term" value="F:metal ion binding"/>
    <property type="evidence" value="ECO:0007669"/>
    <property type="project" value="UniProtKB-KW"/>
</dbReference>
<evidence type="ECO:0000256" key="6">
    <source>
        <dbReference type="ARBA" id="ARBA00023015"/>
    </source>
</evidence>
<sequence length="355" mass="40262">MTEDTPSFILTASQELQLLSDQEVGSMLHLFTEQTPAEDQYNYSDIDNTLVDDSSHSKMFIEKLEPDTSSSVQFGSPELPIAPAQPSIISNQDYPGPYDFEISLKPQAGNNTWVYSEKLNKIYTLISQSIAVDFKWNAPMESMYVRATPLYSAPQYAQTMVKRCLLHCSDLEPSNLNIPSELYDHVLRCQNPNAYYCGSVESNIFLNVIVPLGQPQVGTEFVRVMYSFVCNNSCPSGMNRKALEVVFTLEDQDGKVFGRKKVDVRVCSCPKRDKEKEEKDYVKHSLKGKKLVRSEKKPLDTKEYNINISICGKENHKRAARILYEIIATQSDEHSSNADLKANKEYLQAYLKSLE</sequence>
<dbReference type="SUPFAM" id="SSF49417">
    <property type="entry name" value="p53-like transcription factors"/>
    <property type="match status" value="1"/>
</dbReference>
<proteinExistence type="inferred from homology"/>
<keyword evidence="3" id="KW-0053">Apoptosis</keyword>
<dbReference type="InterPro" id="IPR012346">
    <property type="entry name" value="p53/RUNT-type_TF_DNA-bd_sf"/>
</dbReference>
<feature type="binding site" evidence="11">
    <location>
        <position position="164"/>
    </location>
    <ligand>
        <name>Zn(2+)</name>
        <dbReference type="ChEBI" id="CHEBI:29105"/>
    </ligand>
</feature>
<dbReference type="GO" id="GO:0005634">
    <property type="term" value="C:nucleus"/>
    <property type="evidence" value="ECO:0007669"/>
    <property type="project" value="UniProtKB-SubCell"/>
</dbReference>
<reference evidence="15" key="1">
    <citation type="submission" date="2023-01" db="EMBL/GenBank/DDBJ databases">
        <title>Key to firefly adult light organ development and bioluminescence: homeobox transcription factors regulate luciferase expression and transportation to peroxisome.</title>
        <authorList>
            <person name="Fu X."/>
        </authorList>
    </citation>
    <scope>NUCLEOTIDE SEQUENCE [LARGE SCALE GENOMIC DNA]</scope>
</reference>